<dbReference type="NCBIfam" id="TIGR02574">
    <property type="entry name" value="stabl_TIGR02574"/>
    <property type="match status" value="1"/>
</dbReference>
<name>A0A401IEH9_APHSA</name>
<proteinExistence type="predicted"/>
<dbReference type="InterPro" id="IPR013406">
    <property type="entry name" value="CHP02574_addiction_mod"/>
</dbReference>
<accession>A0A401IEH9</accession>
<dbReference type="AlphaFoldDB" id="A0A401IEH9"/>
<dbReference type="Pfam" id="PF09720">
    <property type="entry name" value="Unstab_antitox"/>
    <property type="match status" value="1"/>
</dbReference>
<gene>
    <name evidence="1" type="ORF">AsFPU1_1077</name>
</gene>
<comment type="caution">
    <text evidence="1">The sequence shown here is derived from an EMBL/GenBank/DDBJ whole genome shotgun (WGS) entry which is preliminary data.</text>
</comment>
<organism evidence="1 2">
    <name type="scientific">Aphanothece sacrum FPU1</name>
    <dbReference type="NCBI Taxonomy" id="1920663"/>
    <lineage>
        <taxon>Bacteria</taxon>
        <taxon>Bacillati</taxon>
        <taxon>Cyanobacteriota</taxon>
        <taxon>Cyanophyceae</taxon>
        <taxon>Oscillatoriophycideae</taxon>
        <taxon>Chroococcales</taxon>
        <taxon>Aphanothecaceae</taxon>
        <taxon>Aphanothece</taxon>
    </lineage>
</organism>
<sequence length="75" mass="8734">MTQITETLKLELSQLSVQDRAEIAQFLIQSLDENIDENLKQAWDNELNQRLAEIGEGNVRGELAEQVFLELRDRY</sequence>
<protein>
    <submittedName>
        <fullName evidence="1">Addiction module antitoxin</fullName>
    </submittedName>
</protein>
<keyword evidence="2" id="KW-1185">Reference proteome</keyword>
<evidence type="ECO:0000313" key="1">
    <source>
        <dbReference type="EMBL" id="GBF79678.1"/>
    </source>
</evidence>
<dbReference type="OrthoDB" id="489225at2"/>
<dbReference type="RefSeq" id="WP_124978469.1">
    <property type="nucleotide sequence ID" value="NZ_BDQK01000003.1"/>
</dbReference>
<dbReference type="EMBL" id="BDQK01000003">
    <property type="protein sequence ID" value="GBF79678.1"/>
    <property type="molecule type" value="Genomic_DNA"/>
</dbReference>
<reference evidence="2" key="1">
    <citation type="submission" date="2017-05" db="EMBL/GenBank/DDBJ databases">
        <title>Physiological properties and genetic analysis related to exopolysaccharide production of fresh-water unicellular cyanobacterium Aphanothece sacrum, Suizenji Nori, that has been cultured as a food source in Japan.</title>
        <authorList>
            <person name="Kanesaki Y."/>
            <person name="Yoshikawa S."/>
            <person name="Ohki K."/>
        </authorList>
    </citation>
    <scope>NUCLEOTIDE SEQUENCE [LARGE SCALE GENOMIC DNA]</scope>
    <source>
        <strain evidence="2">FPU1</strain>
    </source>
</reference>
<evidence type="ECO:0000313" key="2">
    <source>
        <dbReference type="Proteomes" id="UP000287247"/>
    </source>
</evidence>
<dbReference type="Proteomes" id="UP000287247">
    <property type="component" value="Unassembled WGS sequence"/>
</dbReference>